<evidence type="ECO:0000259" key="18">
    <source>
        <dbReference type="PROSITE" id="PS50885"/>
    </source>
</evidence>
<evidence type="ECO:0000259" key="17">
    <source>
        <dbReference type="PROSITE" id="PS50113"/>
    </source>
</evidence>
<keyword evidence="8" id="KW-0547">Nucleotide-binding</keyword>
<dbReference type="SMART" id="SM00091">
    <property type="entry name" value="PAS"/>
    <property type="match status" value="1"/>
</dbReference>
<keyword evidence="13 15" id="KW-0472">Membrane</keyword>
<evidence type="ECO:0000256" key="7">
    <source>
        <dbReference type="ARBA" id="ARBA00022692"/>
    </source>
</evidence>
<dbReference type="InterPro" id="IPR033480">
    <property type="entry name" value="sCache_2"/>
</dbReference>
<dbReference type="InterPro" id="IPR050482">
    <property type="entry name" value="Sensor_HK_TwoCompSys"/>
</dbReference>
<dbReference type="InterPro" id="IPR035965">
    <property type="entry name" value="PAS-like_dom_sf"/>
</dbReference>
<dbReference type="Gene3D" id="3.30.450.20">
    <property type="entry name" value="PAS domain"/>
    <property type="match status" value="3"/>
</dbReference>
<feature type="coiled-coil region" evidence="14">
    <location>
        <begin position="367"/>
        <end position="394"/>
    </location>
</feature>
<dbReference type="Pfam" id="PF08269">
    <property type="entry name" value="dCache_2"/>
    <property type="match status" value="1"/>
</dbReference>
<keyword evidence="11 15" id="KW-1133">Transmembrane helix</keyword>
<reference evidence="19 20" key="1">
    <citation type="submission" date="2016-10" db="EMBL/GenBank/DDBJ databases">
        <authorList>
            <person name="de Groot N.N."/>
        </authorList>
    </citation>
    <scope>NUCLEOTIDE SEQUENCE [LARGE SCALE GENOMIC DNA]</scope>
    <source>
        <strain evidence="19 20">DSM 12130</strain>
    </source>
</reference>
<keyword evidence="14" id="KW-0175">Coiled coil</keyword>
<evidence type="ECO:0000313" key="20">
    <source>
        <dbReference type="Proteomes" id="UP000199073"/>
    </source>
</evidence>
<feature type="domain" description="HAMP" evidence="18">
    <location>
        <begin position="328"/>
        <end position="379"/>
    </location>
</feature>
<dbReference type="EC" id="2.7.13.3" evidence="3"/>
<dbReference type="CDD" id="cd16917">
    <property type="entry name" value="HATPase_UhpB-NarQ-NarX-like"/>
    <property type="match status" value="1"/>
</dbReference>
<dbReference type="PROSITE" id="PS50885">
    <property type="entry name" value="HAMP"/>
    <property type="match status" value="1"/>
</dbReference>
<dbReference type="InterPro" id="IPR036890">
    <property type="entry name" value="HATPase_C_sf"/>
</dbReference>
<name>A0A1H0Q482_9BACT</name>
<feature type="domain" description="PAC" evidence="17">
    <location>
        <begin position="471"/>
        <end position="523"/>
    </location>
</feature>
<proteinExistence type="predicted"/>
<dbReference type="GO" id="GO:0046983">
    <property type="term" value="F:protein dimerization activity"/>
    <property type="evidence" value="ECO:0007669"/>
    <property type="project" value="InterPro"/>
</dbReference>
<gene>
    <name evidence="19" type="ORF">SAMN05660330_01843</name>
</gene>
<evidence type="ECO:0000256" key="8">
    <source>
        <dbReference type="ARBA" id="ARBA00022741"/>
    </source>
</evidence>
<keyword evidence="9" id="KW-0418">Kinase</keyword>
<keyword evidence="5" id="KW-0597">Phosphoprotein</keyword>
<dbReference type="InterPro" id="IPR000700">
    <property type="entry name" value="PAS-assoc_C"/>
</dbReference>
<dbReference type="SMART" id="SM01049">
    <property type="entry name" value="Cache_2"/>
    <property type="match status" value="1"/>
</dbReference>
<dbReference type="GO" id="GO:0005886">
    <property type="term" value="C:plasma membrane"/>
    <property type="evidence" value="ECO:0007669"/>
    <property type="project" value="UniProtKB-SubCell"/>
</dbReference>
<evidence type="ECO:0000256" key="13">
    <source>
        <dbReference type="ARBA" id="ARBA00023136"/>
    </source>
</evidence>
<dbReference type="NCBIfam" id="TIGR00229">
    <property type="entry name" value="sensory_box"/>
    <property type="match status" value="1"/>
</dbReference>
<dbReference type="SUPFAM" id="SSF55785">
    <property type="entry name" value="PYP-like sensor domain (PAS domain)"/>
    <property type="match status" value="1"/>
</dbReference>
<dbReference type="GO" id="GO:0006355">
    <property type="term" value="P:regulation of DNA-templated transcription"/>
    <property type="evidence" value="ECO:0007669"/>
    <property type="project" value="InterPro"/>
</dbReference>
<evidence type="ECO:0000256" key="9">
    <source>
        <dbReference type="ARBA" id="ARBA00022777"/>
    </source>
</evidence>
<dbReference type="InterPro" id="IPR003660">
    <property type="entry name" value="HAMP_dom"/>
</dbReference>
<evidence type="ECO:0000256" key="5">
    <source>
        <dbReference type="ARBA" id="ARBA00022553"/>
    </source>
</evidence>
<dbReference type="CDD" id="cd12912">
    <property type="entry name" value="PDC2_MCP_like"/>
    <property type="match status" value="2"/>
</dbReference>
<evidence type="ECO:0000256" key="15">
    <source>
        <dbReference type="SAM" id="Phobius"/>
    </source>
</evidence>
<dbReference type="SMART" id="SM00387">
    <property type="entry name" value="HATPase_c"/>
    <property type="match status" value="1"/>
</dbReference>
<dbReference type="InterPro" id="IPR011712">
    <property type="entry name" value="Sig_transdc_His_kin_sub3_dim/P"/>
</dbReference>
<keyword evidence="7 15" id="KW-0812">Transmembrane</keyword>
<dbReference type="InterPro" id="IPR004010">
    <property type="entry name" value="Double_Cache_2"/>
</dbReference>
<dbReference type="SMART" id="SM00304">
    <property type="entry name" value="HAMP"/>
    <property type="match status" value="1"/>
</dbReference>
<dbReference type="EMBL" id="FNJI01000011">
    <property type="protein sequence ID" value="SDP12227.1"/>
    <property type="molecule type" value="Genomic_DNA"/>
</dbReference>
<dbReference type="InterPro" id="IPR013767">
    <property type="entry name" value="PAS_fold"/>
</dbReference>
<dbReference type="Pfam" id="PF07730">
    <property type="entry name" value="HisKA_3"/>
    <property type="match status" value="1"/>
</dbReference>
<keyword evidence="20" id="KW-1185">Reference proteome</keyword>
<dbReference type="RefSeq" id="WP_092222056.1">
    <property type="nucleotide sequence ID" value="NZ_FNJI01000011.1"/>
</dbReference>
<dbReference type="OrthoDB" id="5341439at2"/>
<evidence type="ECO:0000259" key="16">
    <source>
        <dbReference type="PROSITE" id="PS50112"/>
    </source>
</evidence>
<evidence type="ECO:0000256" key="11">
    <source>
        <dbReference type="ARBA" id="ARBA00022989"/>
    </source>
</evidence>
<evidence type="ECO:0000256" key="1">
    <source>
        <dbReference type="ARBA" id="ARBA00000085"/>
    </source>
</evidence>
<evidence type="ECO:0000256" key="12">
    <source>
        <dbReference type="ARBA" id="ARBA00023012"/>
    </source>
</evidence>
<dbReference type="PANTHER" id="PTHR24421:SF10">
    <property type="entry name" value="NITRATE_NITRITE SENSOR PROTEIN NARQ"/>
    <property type="match status" value="1"/>
</dbReference>
<dbReference type="SUPFAM" id="SSF55874">
    <property type="entry name" value="ATPase domain of HSP90 chaperone/DNA topoisomerase II/histidine kinase"/>
    <property type="match status" value="1"/>
</dbReference>
<sequence>MFSKTRIRNKLLISYSLLYALSLLIGFATFYFIIRNTIKANIESELNNTTTTIYNMVKTSAAVSIKNYLRSAAEKNVEIINGFYREHRRGILTEQEAKQQAAHVLLSQTIGESGYIYCLNGNGIVVVHPSKELLQADVSEYSFVKDLIVRKKGYLEYDWKNPDEQSPRPKALYTIYFEPWDWFVCVSSYREEFNGLVNIDDFRQSVLDLKFGKSGYSFVMDASGTAIIHPELEGINILTIEEIPNEGLEYILKNRKGRIEYPWKNPGEQQSRRKFCIFNHIEEYDWFVGAASYYDEFYGPLKTVTILGSITFGVTMLLVLLLTFGISESISAPLRRLMGHLSISMGDFSQRMPVASKDEIGELAKYYNNFMQQLEEYSSNLQNQIRSRRETEKNLRISEARYRLVMEAAADPIVIYDMEGKVTYFNPAFHKVFGWSLGECMGKKLDHFVPEENWPETQLMIEAIKAGKSLEATETKRYTSRGDIRTVSISGAAFRGHDQQLAGSVVILRDITETKRLTKRLMDIGDNVRQAIGQDLHDDLCPHLIGTGGLASALKKTIEDNHIEGAQLASHIIGLIHEATEKARNLARGLCPVHLVSFGLQSALKEIAEKTTASSGITCSFDGDTSIVFSDNTLATHLYYIVQEAVNNAVKHSCGSRIDISLYRKGGYTHLKITDNGTGIDIGRKNGGIGLRIMQHRALVIGAFLEITTPEGGGTVIHLFMKNSGHQDTTNTGDGTAGHFAIEP</sequence>
<protein>
    <recommendedName>
        <fullName evidence="3">histidine kinase</fullName>
        <ecNumber evidence="3">2.7.13.3</ecNumber>
    </recommendedName>
</protein>
<dbReference type="Pfam" id="PF00672">
    <property type="entry name" value="HAMP"/>
    <property type="match status" value="1"/>
</dbReference>
<dbReference type="Pfam" id="PF00989">
    <property type="entry name" value="PAS"/>
    <property type="match status" value="1"/>
</dbReference>
<evidence type="ECO:0000256" key="3">
    <source>
        <dbReference type="ARBA" id="ARBA00012438"/>
    </source>
</evidence>
<evidence type="ECO:0000256" key="10">
    <source>
        <dbReference type="ARBA" id="ARBA00022840"/>
    </source>
</evidence>
<evidence type="ECO:0000256" key="2">
    <source>
        <dbReference type="ARBA" id="ARBA00004651"/>
    </source>
</evidence>
<dbReference type="Gene3D" id="3.30.565.10">
    <property type="entry name" value="Histidine kinase-like ATPase, C-terminal domain"/>
    <property type="match status" value="1"/>
</dbReference>
<comment type="catalytic activity">
    <reaction evidence="1">
        <text>ATP + protein L-histidine = ADP + protein N-phospho-L-histidine.</text>
        <dbReference type="EC" id="2.7.13.3"/>
    </reaction>
</comment>
<feature type="transmembrane region" description="Helical" evidence="15">
    <location>
        <begin position="12"/>
        <end position="34"/>
    </location>
</feature>
<evidence type="ECO:0000313" key="19">
    <source>
        <dbReference type="EMBL" id="SDP12227.1"/>
    </source>
</evidence>
<dbReference type="STRING" id="91360.SAMN05660330_01843"/>
<keyword evidence="6" id="KW-0808">Transferase</keyword>
<dbReference type="CDD" id="cd00130">
    <property type="entry name" value="PAS"/>
    <property type="match status" value="1"/>
</dbReference>
<keyword evidence="10" id="KW-0067">ATP-binding</keyword>
<evidence type="ECO:0000256" key="4">
    <source>
        <dbReference type="ARBA" id="ARBA00022475"/>
    </source>
</evidence>
<dbReference type="PROSITE" id="PS50112">
    <property type="entry name" value="PAS"/>
    <property type="match status" value="1"/>
</dbReference>
<comment type="subcellular location">
    <subcellularLocation>
        <location evidence="2">Cell membrane</location>
        <topology evidence="2">Multi-pass membrane protein</topology>
    </subcellularLocation>
</comment>
<dbReference type="GO" id="GO:0005524">
    <property type="term" value="F:ATP binding"/>
    <property type="evidence" value="ECO:0007669"/>
    <property type="project" value="UniProtKB-KW"/>
</dbReference>
<keyword evidence="4" id="KW-1003">Cell membrane</keyword>
<dbReference type="SUPFAM" id="SSF158472">
    <property type="entry name" value="HAMP domain-like"/>
    <property type="match status" value="1"/>
</dbReference>
<dbReference type="Proteomes" id="UP000199073">
    <property type="component" value="Unassembled WGS sequence"/>
</dbReference>
<dbReference type="Gene3D" id="6.10.340.10">
    <property type="match status" value="1"/>
</dbReference>
<dbReference type="InterPro" id="IPR003594">
    <property type="entry name" value="HATPase_dom"/>
</dbReference>
<feature type="domain" description="PAS" evidence="16">
    <location>
        <begin position="398"/>
        <end position="467"/>
    </location>
</feature>
<dbReference type="InterPro" id="IPR000014">
    <property type="entry name" value="PAS"/>
</dbReference>
<evidence type="ECO:0000256" key="14">
    <source>
        <dbReference type="SAM" id="Coils"/>
    </source>
</evidence>
<dbReference type="Pfam" id="PF02518">
    <property type="entry name" value="HATPase_c"/>
    <property type="match status" value="1"/>
</dbReference>
<dbReference type="AlphaFoldDB" id="A0A1H0Q482"/>
<dbReference type="PROSITE" id="PS50113">
    <property type="entry name" value="PAC"/>
    <property type="match status" value="1"/>
</dbReference>
<dbReference type="GO" id="GO:0000155">
    <property type="term" value="F:phosphorelay sensor kinase activity"/>
    <property type="evidence" value="ECO:0007669"/>
    <property type="project" value="InterPro"/>
</dbReference>
<evidence type="ECO:0000256" key="6">
    <source>
        <dbReference type="ARBA" id="ARBA00022679"/>
    </source>
</evidence>
<keyword evidence="12" id="KW-0902">Two-component regulatory system</keyword>
<dbReference type="PANTHER" id="PTHR24421">
    <property type="entry name" value="NITRATE/NITRITE SENSOR PROTEIN NARX-RELATED"/>
    <property type="match status" value="1"/>
</dbReference>
<dbReference type="CDD" id="cd06225">
    <property type="entry name" value="HAMP"/>
    <property type="match status" value="1"/>
</dbReference>
<organism evidence="19 20">
    <name type="scientific">Desulforhopalus singaporensis</name>
    <dbReference type="NCBI Taxonomy" id="91360"/>
    <lineage>
        <taxon>Bacteria</taxon>
        <taxon>Pseudomonadati</taxon>
        <taxon>Thermodesulfobacteriota</taxon>
        <taxon>Desulfobulbia</taxon>
        <taxon>Desulfobulbales</taxon>
        <taxon>Desulfocapsaceae</taxon>
        <taxon>Desulforhopalus</taxon>
    </lineage>
</organism>
<accession>A0A1H0Q482</accession>